<keyword evidence="7 12" id="KW-0548">Nucleotidyltransferase</keyword>
<evidence type="ECO:0000313" key="16">
    <source>
        <dbReference type="EMBL" id="BDU75203.1"/>
    </source>
</evidence>
<dbReference type="PANTHER" id="PTHR39321:SF3">
    <property type="entry name" value="PHOSPHOPANTETHEINE ADENYLYLTRANSFERASE"/>
    <property type="match status" value="1"/>
</dbReference>
<keyword evidence="13" id="KW-0810">Translation regulation</keyword>
<dbReference type="GO" id="GO:0005524">
    <property type="term" value="F:ATP binding"/>
    <property type="evidence" value="ECO:0007669"/>
    <property type="project" value="UniProtKB-KW"/>
</dbReference>
<evidence type="ECO:0000256" key="13">
    <source>
        <dbReference type="HAMAP-Rule" id="MF_01477"/>
    </source>
</evidence>
<keyword evidence="10 12" id="KW-0520">NAD</keyword>
<dbReference type="PANTHER" id="PTHR39321">
    <property type="entry name" value="NICOTINATE-NUCLEOTIDE ADENYLYLTRANSFERASE-RELATED"/>
    <property type="match status" value="1"/>
</dbReference>
<keyword evidence="13" id="KW-0678">Repressor</keyword>
<dbReference type="GO" id="GO:0017148">
    <property type="term" value="P:negative regulation of translation"/>
    <property type="evidence" value="ECO:0007669"/>
    <property type="project" value="UniProtKB-UniRule"/>
</dbReference>
<dbReference type="EMBL" id="AP027081">
    <property type="protein sequence ID" value="BDU75203.1"/>
    <property type="molecule type" value="Genomic_DNA"/>
</dbReference>
<dbReference type="Pfam" id="PF01467">
    <property type="entry name" value="CTP_transf_like"/>
    <property type="match status" value="1"/>
</dbReference>
<dbReference type="GO" id="GO:0004515">
    <property type="term" value="F:nicotinate-nucleotide adenylyltransferase activity"/>
    <property type="evidence" value="ECO:0007669"/>
    <property type="project" value="UniProtKB-UniRule"/>
</dbReference>
<evidence type="ECO:0000256" key="2">
    <source>
        <dbReference type="ARBA" id="ARBA00005019"/>
    </source>
</evidence>
<dbReference type="CDD" id="cd02165">
    <property type="entry name" value="NMNAT"/>
    <property type="match status" value="1"/>
</dbReference>
<evidence type="ECO:0000259" key="15">
    <source>
        <dbReference type="Pfam" id="PF01467"/>
    </source>
</evidence>
<keyword evidence="13" id="KW-0963">Cytoplasm</keyword>
<dbReference type="InterPro" id="IPR004394">
    <property type="entry name" value="Iojap/RsfS/C7orf30"/>
</dbReference>
<dbReference type="NCBIfam" id="TIGR00125">
    <property type="entry name" value="cyt_tran_rel"/>
    <property type="match status" value="1"/>
</dbReference>
<comment type="similarity">
    <text evidence="4 13">Belongs to the Iojap/RsfS family.</text>
</comment>
<evidence type="ECO:0000256" key="4">
    <source>
        <dbReference type="ARBA" id="ARBA00010574"/>
    </source>
</evidence>
<dbReference type="KEGG" id="msea:METESE_01610"/>
<accession>A0AA48KE78</accession>
<sequence length="332" mass="36507">MRRVGLLGGTFNPPHAGHLRLAELAMEHLALDEVRLVPTALPPHKAAPGLDGPARVRLLRDLPYPVETLEVERGGASYTVDTLEALAAREPEAAWILLMGSDQFEGFGTWRRPDRILELAALAVSPRPGREAFRVPALLDGRERAAWTGAPGEWVRLPGTRLDLASTGLRTLLAEGLDPEGIPPQVLAAICRENQYRNDCLGERMTLEPRLASVVEAARSKKAFRIRLFDVTGIASFTDTFAFMSGGSDRQNRAIADAVEEKLKEQGVRPISREGEQNGNWILLDFGDLIVHVMDEETRGFYNLEGLWKEGRELELPPDVPPSGAATETREG</sequence>
<dbReference type="InterPro" id="IPR004821">
    <property type="entry name" value="Cyt_trans-like"/>
</dbReference>
<dbReference type="InterPro" id="IPR005248">
    <property type="entry name" value="NadD/NMNAT"/>
</dbReference>
<evidence type="ECO:0000256" key="14">
    <source>
        <dbReference type="SAM" id="MobiDB-lite"/>
    </source>
</evidence>
<evidence type="ECO:0000256" key="12">
    <source>
        <dbReference type="HAMAP-Rule" id="MF_00244"/>
    </source>
</evidence>
<dbReference type="SUPFAM" id="SSF81301">
    <property type="entry name" value="Nucleotidyltransferase"/>
    <property type="match status" value="1"/>
</dbReference>
<dbReference type="GO" id="GO:0009435">
    <property type="term" value="P:NAD+ biosynthetic process"/>
    <property type="evidence" value="ECO:0007669"/>
    <property type="project" value="UniProtKB-UniRule"/>
</dbReference>
<keyword evidence="5 12" id="KW-0662">Pyridine nucleotide biosynthesis</keyword>
<dbReference type="NCBIfam" id="TIGR00090">
    <property type="entry name" value="rsfS_iojap_ybeB"/>
    <property type="match status" value="1"/>
</dbReference>
<comment type="pathway">
    <text evidence="2 12">Cofactor biosynthesis; NAD(+) biosynthesis; deamido-NAD(+) from nicotinate D-ribonucleotide: step 1/1.</text>
</comment>
<evidence type="ECO:0000256" key="10">
    <source>
        <dbReference type="ARBA" id="ARBA00023027"/>
    </source>
</evidence>
<comment type="subcellular location">
    <subcellularLocation>
        <location evidence="13">Cytoplasm</location>
    </subcellularLocation>
</comment>
<comment type="catalytic activity">
    <reaction evidence="11 12">
        <text>nicotinate beta-D-ribonucleotide + ATP + H(+) = deamido-NAD(+) + diphosphate</text>
        <dbReference type="Rhea" id="RHEA:22860"/>
        <dbReference type="ChEBI" id="CHEBI:15378"/>
        <dbReference type="ChEBI" id="CHEBI:30616"/>
        <dbReference type="ChEBI" id="CHEBI:33019"/>
        <dbReference type="ChEBI" id="CHEBI:57502"/>
        <dbReference type="ChEBI" id="CHEBI:58437"/>
        <dbReference type="EC" id="2.7.7.18"/>
    </reaction>
</comment>
<keyword evidence="9 12" id="KW-0067">ATP-binding</keyword>
<feature type="domain" description="Cytidyltransferase-like" evidence="15">
    <location>
        <begin position="6"/>
        <end position="135"/>
    </location>
</feature>
<name>A0AA48KE78_9BACT</name>
<dbReference type="Gene3D" id="3.30.460.10">
    <property type="entry name" value="Beta Polymerase, domain 2"/>
    <property type="match status" value="1"/>
</dbReference>
<reference evidence="16" key="1">
    <citation type="journal article" date="2023" name="Int. J. Syst. Evol. Microbiol.">
        <title>Mesoterricola silvestris gen. nov., sp. nov., Mesoterricola sediminis sp. nov., Geothrix oryzae sp. nov., Geothrix edaphica sp. nov., Geothrix rubra sp. nov., and Geothrix limicola sp. nov., six novel members of Acidobacteriota isolated from soils.</title>
        <authorList>
            <person name="Itoh H."/>
            <person name="Sugisawa Y."/>
            <person name="Mise K."/>
            <person name="Xu Z."/>
            <person name="Kuniyasu M."/>
            <person name="Ushijima N."/>
            <person name="Kawano K."/>
            <person name="Kobayashi E."/>
            <person name="Shiratori Y."/>
            <person name="Masuda Y."/>
            <person name="Senoo K."/>
        </authorList>
    </citation>
    <scope>NUCLEOTIDE SEQUENCE</scope>
    <source>
        <strain evidence="16">W786</strain>
    </source>
</reference>
<comment type="function">
    <text evidence="1 12">Catalyzes the reversible adenylation of nicotinate mononucleotide (NaMN) to nicotinic acid adenine dinucleotide (NaAD).</text>
</comment>
<evidence type="ECO:0000313" key="17">
    <source>
        <dbReference type="Proteomes" id="UP001228113"/>
    </source>
</evidence>
<comment type="subunit">
    <text evidence="13">Interacts with ribosomal protein uL14 (rplN).</text>
</comment>
<evidence type="ECO:0000256" key="6">
    <source>
        <dbReference type="ARBA" id="ARBA00022679"/>
    </source>
</evidence>
<dbReference type="GO" id="GO:0005737">
    <property type="term" value="C:cytoplasm"/>
    <property type="evidence" value="ECO:0007669"/>
    <property type="project" value="UniProtKB-SubCell"/>
</dbReference>
<comment type="similarity">
    <text evidence="3 12">Belongs to the NadD family.</text>
</comment>
<keyword evidence="6 12" id="KW-0808">Transferase</keyword>
<evidence type="ECO:0000256" key="11">
    <source>
        <dbReference type="ARBA" id="ARBA00048721"/>
    </source>
</evidence>
<dbReference type="GO" id="GO:0090071">
    <property type="term" value="P:negative regulation of ribosome biogenesis"/>
    <property type="evidence" value="ECO:0007669"/>
    <property type="project" value="UniProtKB-UniRule"/>
</dbReference>
<dbReference type="InterPro" id="IPR014729">
    <property type="entry name" value="Rossmann-like_a/b/a_fold"/>
</dbReference>
<dbReference type="HAMAP" id="MF_00244">
    <property type="entry name" value="NaMN_adenylyltr"/>
    <property type="match status" value="1"/>
</dbReference>
<proteinExistence type="inferred from homology"/>
<dbReference type="HAMAP" id="MF_01477">
    <property type="entry name" value="Iojap_RsfS"/>
    <property type="match status" value="1"/>
</dbReference>
<dbReference type="Pfam" id="PF02410">
    <property type="entry name" value="RsfS"/>
    <property type="match status" value="1"/>
</dbReference>
<feature type="region of interest" description="Disordered" evidence="14">
    <location>
        <begin position="313"/>
        <end position="332"/>
    </location>
</feature>
<dbReference type="AlphaFoldDB" id="A0AA48KE78"/>
<evidence type="ECO:0000256" key="8">
    <source>
        <dbReference type="ARBA" id="ARBA00022741"/>
    </source>
</evidence>
<evidence type="ECO:0000256" key="5">
    <source>
        <dbReference type="ARBA" id="ARBA00022642"/>
    </source>
</evidence>
<comment type="function">
    <text evidence="13">Functions as a ribosomal silencing factor. Interacts with ribosomal protein uL14 (rplN), blocking formation of intersubunit bridge B8. Prevents association of the 30S and 50S ribosomal subunits and the formation of functional ribosomes, thus repressing translation.</text>
</comment>
<organism evidence="16 17">
    <name type="scientific">Mesoterricola sediminis</name>
    <dbReference type="NCBI Taxonomy" id="2927980"/>
    <lineage>
        <taxon>Bacteria</taxon>
        <taxon>Pseudomonadati</taxon>
        <taxon>Acidobacteriota</taxon>
        <taxon>Holophagae</taxon>
        <taxon>Holophagales</taxon>
        <taxon>Holophagaceae</taxon>
        <taxon>Mesoterricola</taxon>
    </lineage>
</organism>
<evidence type="ECO:0000256" key="9">
    <source>
        <dbReference type="ARBA" id="ARBA00022840"/>
    </source>
</evidence>
<evidence type="ECO:0000256" key="1">
    <source>
        <dbReference type="ARBA" id="ARBA00002324"/>
    </source>
</evidence>
<dbReference type="Proteomes" id="UP001228113">
    <property type="component" value="Chromosome"/>
</dbReference>
<dbReference type="EC" id="2.7.7.18" evidence="12"/>
<dbReference type="GO" id="GO:0042256">
    <property type="term" value="P:cytosolic ribosome assembly"/>
    <property type="evidence" value="ECO:0007669"/>
    <property type="project" value="UniProtKB-UniRule"/>
</dbReference>
<keyword evidence="17" id="KW-1185">Reference proteome</keyword>
<evidence type="ECO:0000256" key="7">
    <source>
        <dbReference type="ARBA" id="ARBA00022695"/>
    </source>
</evidence>
<keyword evidence="8 12" id="KW-0547">Nucleotide-binding</keyword>
<dbReference type="SUPFAM" id="SSF52374">
    <property type="entry name" value="Nucleotidylyl transferase"/>
    <property type="match status" value="1"/>
</dbReference>
<dbReference type="RefSeq" id="WP_279342068.1">
    <property type="nucleotide sequence ID" value="NZ_AP027081.1"/>
</dbReference>
<protein>
    <recommendedName>
        <fullName evidence="12 13">Multifunctional fusion protein</fullName>
    </recommendedName>
    <domain>
        <recommendedName>
            <fullName evidence="12">Probable nicotinate-nucleotide adenylyltransferase</fullName>
            <ecNumber evidence="12">2.7.7.18</ecNumber>
        </recommendedName>
        <alternativeName>
            <fullName evidence="12">Deamido-NAD(+) diphosphorylase</fullName>
        </alternativeName>
        <alternativeName>
            <fullName evidence="12">Deamido-NAD(+) pyrophosphorylase</fullName>
        </alternativeName>
        <alternativeName>
            <fullName evidence="12">Nicotinate mononucleotide adenylyltransferase</fullName>
            <shortName evidence="12">NaMN adenylyltransferase</shortName>
        </alternativeName>
    </domain>
    <domain>
        <recommendedName>
            <fullName evidence="13">Ribosomal silencing factor RsfS</fullName>
        </recommendedName>
    </domain>
</protein>
<gene>
    <name evidence="13" type="primary">rsfS</name>
    <name evidence="12" type="synonym">nadD</name>
    <name evidence="16" type="ORF">METESE_01610</name>
</gene>
<dbReference type="InterPro" id="IPR043519">
    <property type="entry name" value="NT_sf"/>
</dbReference>
<dbReference type="Gene3D" id="3.40.50.620">
    <property type="entry name" value="HUPs"/>
    <property type="match status" value="1"/>
</dbReference>
<evidence type="ECO:0000256" key="3">
    <source>
        <dbReference type="ARBA" id="ARBA00009014"/>
    </source>
</evidence>